<dbReference type="EC" id="7.1.1.2" evidence="7"/>
<dbReference type="GO" id="GO:0042773">
    <property type="term" value="P:ATP synthesis coupled electron transport"/>
    <property type="evidence" value="ECO:0007669"/>
    <property type="project" value="InterPro"/>
</dbReference>
<comment type="function">
    <text evidence="7">Core subunit of the mitochondrial membrane respiratory chain NADH dehydrogenase (Complex I) which catalyzes electron transfer from NADH through the respiratory chain, using ubiquinone as an electron acceptor. Essential for the catalytic activity and assembly of complex I.</text>
</comment>
<feature type="transmembrane region" description="Helical" evidence="7">
    <location>
        <begin position="88"/>
        <end position="108"/>
    </location>
</feature>
<dbReference type="GO" id="GO:0003954">
    <property type="term" value="F:NADH dehydrogenase activity"/>
    <property type="evidence" value="ECO:0007669"/>
    <property type="project" value="TreeGrafter"/>
</dbReference>
<feature type="transmembrane region" description="Helical" evidence="7">
    <location>
        <begin position="475"/>
        <end position="494"/>
    </location>
</feature>
<keyword evidence="7" id="KW-0520">NAD</keyword>
<reference evidence="9" key="2">
    <citation type="journal article" date="2014" name="PLoS ONE">
        <title>Description of Colponema vietnamica sp.n. and Acavomonas peruviana n. gen. n. sp., two new alveolate phyla (Colponemidia nom. nov. and Acavomonidia nom. nov.) and their contributions to reconstructing the ancestral state of alveolates and eukaryotes.</title>
        <authorList>
            <person name="Tikhonenkov D.V."/>
            <person name="Janouskovec J."/>
            <person name="Mylnikov A.P."/>
            <person name="Mikhailov K.V."/>
            <person name="Simdyanov T.G."/>
            <person name="Aleoshin V.V."/>
            <person name="Keeling P.J."/>
        </authorList>
    </citation>
    <scope>NUCLEOTIDE SEQUENCE</scope>
    <source>
        <strain evidence="9">Colp-5</strain>
    </source>
</reference>
<dbReference type="InterPro" id="IPR003918">
    <property type="entry name" value="NADH_UbQ_OxRdtase"/>
</dbReference>
<keyword evidence="7" id="KW-0813">Transport</keyword>
<dbReference type="PRINTS" id="PR01437">
    <property type="entry name" value="NUOXDRDTASE4"/>
</dbReference>
<feature type="transmembrane region" description="Helical" evidence="7">
    <location>
        <begin position="329"/>
        <end position="348"/>
    </location>
</feature>
<sequence>MMNFINNMFFFRNKLFNYFVSSRDILFYFSTIAAVIYFIFSFICNIDFFEYYFYHKTTLFVYFILYSTFFGGIFIFIFGYFNFFSRRSLINISIYFYMVYNLIFFYFFDSNMFLYQGSKIFFVLNFYNNTISYYVDGINIIFVLLTNIIIFFCLYEVSKKVSNMAITFSFYFILHCSLVNAFFIDNIFFFYIFFEFILFSMFFIIVYGGSRSLKIKASYFIFIFTYFGSIFLLGSILWIQRYSGYSTFDFLGFVFYNKDFSNYLWFIFFFGFAVKIPLIPFHLWLPYAHVEASTEGSVVLAGILLKLGGYALIKFNFVSFPFESIEFSGIVYSISIISMFYSTFSCMFQADLKRIIAYSSVAHMSVVVLGIFSFYKEGLIGSLFMMVSHGFVSSALFLLIGFVYDQYRTRNLKYFSGLSNIIPVWSFFFLFFSLANMGVPGTSSFASEFLMFVGMFSFNFFTSSIMLLSVIIGTIYMLWMFSRVLYISVNWFLVDKNVYDLSFEDLISHIFIFFIVLFIGVYPSFFYFIFDIDVRYYFSFIYDFSYDNDYKYFYKLFFNNEYFIIFRDFYYIGNSNYPWHEIGRDIFVPDYFHVQAFKDISYQKFNLMFYDILENSFKPGIKYRISNFDKEIQEKVDYVNYYLSSIKDFKFTGFRKATSQSLVSFDNLCHNAIKASSSENPLEFWTWFWFNLPFDFFQFIKSYFDDLYDKYFSYFLNNTDPLVSFKIKNIIKKVYDDSGIDKIASVAQYKPLVYENFDEEYRLDMDYIYYPNLSGIQEFSKKEDFDMFFKWLNSTMEGFQYKKMTDIKNEVPSINVEYVEPEDEDDPEYFTDFDSELSGGVSDFIPDFQSKYKYIDILNSFFDESVTRRSKIFYYINKSIADCNSKIFNFIKTYPKLENDYNYFHIFSKGASTSFYKKPFDYFWKNSFYELESSIDSSFVEKFINNHFNFSVKFSKYYDIAMFDPKNIKIPVYSKVFVNYLSEISEEDLEMEYEEFAPLLEEYMEVFDLSDSFFEYVYISPRHGISSVQEDGIGFFDYSVSKKYNQLKSIEDFRNRQMAYSIENFFVKKNLPSFYEQYYKKYKNACFNLPKGFDSSINFSLLGYKNSMVASFIHFIDCYGYYFKNIVAPTPYPDTMNNFRKLREFSEIIGFLNSLMEEYFNNMVNVFSKDPARIIEFFDYYGNKDKGSFIFDTPSYIVNKGIRDFFYFVDNYDFENRDMRGMLKNYIINNWATKIMHSSIIQEHLYYYVKYKIKENNYYFFDYTPENIHDIFDISSCWVGPYFLTYAFEDLSPTGFINSFIRKSFDFFGIHCKTSYFNFGLYKFSKSTYNDNFFFEFFDEEDDYFSQIEDEMFDNDSEYNYSYVYEDSVVVHKISKLINEIDNNVKYYGLLDKQTVNFLKDFLFDSIGHDHKFFENIQKELSVYFSKKYYISCSDSYQSYACFVDYIIQNNFYTYHWIINYMYNQSSNFFGFFGNSAMLRFTPITIPFFFDSYIISKKDMVNVYTDFLFYEKVCSSLIFDARNEMKSRSVLMSHVEEASVSFDSFYDKYKDVYREMFSEGLEDHKNNYNFFNKLLSHFSAIYNINKFFNYVFSQYVSYDSMVDRAFIDKKNCYDHFIYSQIFSESFSNIINSEYKLFGKFFYRNNYNFFLLDSIIGDFRIFNSPVSDKIFSDIRYMNYNKVLSDNMSLSHVFRLLLWI</sequence>
<dbReference type="GO" id="GO:0008137">
    <property type="term" value="F:NADH dehydrogenase (ubiquinone) activity"/>
    <property type="evidence" value="ECO:0007669"/>
    <property type="project" value="UniProtKB-UniRule"/>
</dbReference>
<protein>
    <recommendedName>
        <fullName evidence="7">NADH-ubiquinone oxidoreductase chain 4</fullName>
        <ecNumber evidence="7">7.1.1.2</ecNumber>
    </recommendedName>
</protein>
<dbReference type="EMBL" id="KF651061">
    <property type="protein sequence ID" value="AHA41642.1"/>
    <property type="molecule type" value="Genomic_DNA"/>
</dbReference>
<feature type="transmembrane region" description="Helical" evidence="7">
    <location>
        <begin position="188"/>
        <end position="207"/>
    </location>
</feature>
<feature type="transmembrane region" description="Helical" evidence="7">
    <location>
        <begin position="131"/>
        <end position="154"/>
    </location>
</feature>
<accession>V5KVG8</accession>
<dbReference type="GO" id="GO:0031966">
    <property type="term" value="C:mitochondrial membrane"/>
    <property type="evidence" value="ECO:0007669"/>
    <property type="project" value="UniProtKB-SubCell"/>
</dbReference>
<dbReference type="NCBIfam" id="TIGR01972">
    <property type="entry name" value="NDH_I_M"/>
    <property type="match status" value="1"/>
</dbReference>
<dbReference type="GO" id="GO:0015990">
    <property type="term" value="P:electron transport coupled proton transport"/>
    <property type="evidence" value="ECO:0007669"/>
    <property type="project" value="TreeGrafter"/>
</dbReference>
<comment type="subcellular location">
    <subcellularLocation>
        <location evidence="2">Membrane</location>
        <topology evidence="2">Multi-pass membrane protein</topology>
    </subcellularLocation>
    <subcellularLocation>
        <location evidence="7">Mitochondrion membrane</location>
        <topology evidence="7">Multi-pass membrane protein</topology>
    </subcellularLocation>
</comment>
<comment type="similarity">
    <text evidence="3 7">Belongs to the complex I subunit 4 family.</text>
</comment>
<feature type="transmembrane region" description="Helical" evidence="7">
    <location>
        <begin position="25"/>
        <end position="48"/>
    </location>
</feature>
<feature type="domain" description="NADH:quinone oxidoreductase/Mrp antiporter transmembrane" evidence="8">
    <location>
        <begin position="186"/>
        <end position="470"/>
    </location>
</feature>
<dbReference type="PANTHER" id="PTHR43507">
    <property type="entry name" value="NADH-UBIQUINONE OXIDOREDUCTASE CHAIN 4"/>
    <property type="match status" value="1"/>
</dbReference>
<keyword evidence="5 7" id="KW-1133">Transmembrane helix</keyword>
<keyword evidence="4 7" id="KW-0812">Transmembrane</keyword>
<geneLocation type="mitochondrion" evidence="9"/>
<keyword evidence="7" id="KW-0249">Electron transport</keyword>
<evidence type="ECO:0000256" key="1">
    <source>
        <dbReference type="ARBA" id="ARBA00003257"/>
    </source>
</evidence>
<evidence type="ECO:0000256" key="3">
    <source>
        <dbReference type="ARBA" id="ARBA00009025"/>
    </source>
</evidence>
<dbReference type="EMBL" id="KF651061">
    <property type="protein sequence ID" value="AHA41677.1"/>
    <property type="molecule type" value="Genomic_DNA"/>
</dbReference>
<evidence type="ECO:0000259" key="8">
    <source>
        <dbReference type="Pfam" id="PF00361"/>
    </source>
</evidence>
<feature type="transmembrane region" description="Helical" evidence="7">
    <location>
        <begin position="355"/>
        <end position="375"/>
    </location>
</feature>
<evidence type="ECO:0000256" key="7">
    <source>
        <dbReference type="RuleBase" id="RU003297"/>
    </source>
</evidence>
<reference evidence="9" key="1">
    <citation type="journal article" date="2013" name="Curr. Biol.">
        <title>Colponemids represent multiple ancient alveolate lineages.</title>
        <authorList>
            <person name="Janouskovec J."/>
            <person name="Tikhonenkov D.V."/>
            <person name="Mikhailov K.V."/>
            <person name="Simdyanov T.G."/>
            <person name="Aleoshin V.V."/>
            <person name="Mylnikov A.P."/>
            <person name="Keeling P.J."/>
        </authorList>
    </citation>
    <scope>NUCLEOTIDE SEQUENCE</scope>
    <source>
        <strain evidence="9">Colp-5</strain>
    </source>
</reference>
<organism evidence="9">
    <name type="scientific">Acavomonas peruviana</name>
    <dbReference type="NCBI Taxonomy" id="1542312"/>
    <lineage>
        <taxon>Eukaryota</taxon>
        <taxon>Sar</taxon>
        <taxon>Alveolata</taxon>
        <taxon>Colponemida</taxon>
        <taxon>Acavomonidia</taxon>
        <taxon>Acavomonas</taxon>
    </lineage>
</organism>
<keyword evidence="7" id="KW-0830">Ubiquinone</keyword>
<dbReference type="GO" id="GO:0048039">
    <property type="term" value="F:ubiquinone binding"/>
    <property type="evidence" value="ECO:0007669"/>
    <property type="project" value="TreeGrafter"/>
</dbReference>
<dbReference type="Pfam" id="PF00361">
    <property type="entry name" value="Proton_antipo_M"/>
    <property type="match status" value="1"/>
</dbReference>
<evidence type="ECO:0000256" key="5">
    <source>
        <dbReference type="ARBA" id="ARBA00022989"/>
    </source>
</evidence>
<dbReference type="PANTHER" id="PTHR43507:SF1">
    <property type="entry name" value="NADH-UBIQUINONE OXIDOREDUCTASE CHAIN 4"/>
    <property type="match status" value="1"/>
</dbReference>
<keyword evidence="7 9" id="KW-0496">Mitochondrion</keyword>
<feature type="transmembrane region" description="Helical" evidence="7">
    <location>
        <begin position="60"/>
        <end position="81"/>
    </location>
</feature>
<feature type="transmembrane region" description="Helical" evidence="7">
    <location>
        <begin position="415"/>
        <end position="437"/>
    </location>
</feature>
<feature type="transmembrane region" description="Helical" evidence="7">
    <location>
        <begin position="263"/>
        <end position="285"/>
    </location>
</feature>
<comment type="function">
    <text evidence="1">Core subunit of the mitochondrial membrane respiratory chain NADH dehydrogenase (Complex I) that is believed to belong to the minimal assembly required for catalysis. Complex I functions in the transfer of electrons from NADH to the respiratory chain. The immediate electron acceptor for the enzyme is believed to be ubiquinone.</text>
</comment>
<keyword evidence="7" id="KW-0679">Respiratory chain</keyword>
<dbReference type="InterPro" id="IPR001750">
    <property type="entry name" value="ND/Mrp_TM"/>
</dbReference>
<name>V5KVG8_9ALVE</name>
<feature type="transmembrane region" description="Helical" evidence="7">
    <location>
        <begin position="219"/>
        <end position="243"/>
    </location>
</feature>
<dbReference type="InterPro" id="IPR010227">
    <property type="entry name" value="NADH_Q_OxRdtase_chainM/4"/>
</dbReference>
<gene>
    <name evidence="9" type="primary">nad4</name>
</gene>
<evidence type="ECO:0000256" key="2">
    <source>
        <dbReference type="ARBA" id="ARBA00004141"/>
    </source>
</evidence>
<feature type="transmembrane region" description="Helical" evidence="7">
    <location>
        <begin position="506"/>
        <end position="530"/>
    </location>
</feature>
<feature type="transmembrane region" description="Helical" evidence="7">
    <location>
        <begin position="161"/>
        <end position="182"/>
    </location>
</feature>
<feature type="transmembrane region" description="Helical" evidence="7">
    <location>
        <begin position="381"/>
        <end position="403"/>
    </location>
</feature>
<keyword evidence="6 7" id="KW-0472">Membrane</keyword>
<evidence type="ECO:0000256" key="6">
    <source>
        <dbReference type="ARBA" id="ARBA00023136"/>
    </source>
</evidence>
<comment type="catalytic activity">
    <reaction evidence="7">
        <text>a ubiquinone + NADH + 5 H(+)(in) = a ubiquinol + NAD(+) + 4 H(+)(out)</text>
        <dbReference type="Rhea" id="RHEA:29091"/>
        <dbReference type="Rhea" id="RHEA-COMP:9565"/>
        <dbReference type="Rhea" id="RHEA-COMP:9566"/>
        <dbReference type="ChEBI" id="CHEBI:15378"/>
        <dbReference type="ChEBI" id="CHEBI:16389"/>
        <dbReference type="ChEBI" id="CHEBI:17976"/>
        <dbReference type="ChEBI" id="CHEBI:57540"/>
        <dbReference type="ChEBI" id="CHEBI:57945"/>
        <dbReference type="EC" id="7.1.1.2"/>
    </reaction>
</comment>
<feature type="transmembrane region" description="Helical" evidence="7">
    <location>
        <begin position="297"/>
        <end position="317"/>
    </location>
</feature>
<evidence type="ECO:0000313" key="9">
    <source>
        <dbReference type="EMBL" id="AHA41642.1"/>
    </source>
</evidence>
<evidence type="ECO:0000256" key="4">
    <source>
        <dbReference type="ARBA" id="ARBA00022692"/>
    </source>
</evidence>
<proteinExistence type="inferred from homology"/>